<organism evidence="2 3">
    <name type="scientific">Stylosanthes scabra</name>
    <dbReference type="NCBI Taxonomy" id="79078"/>
    <lineage>
        <taxon>Eukaryota</taxon>
        <taxon>Viridiplantae</taxon>
        <taxon>Streptophyta</taxon>
        <taxon>Embryophyta</taxon>
        <taxon>Tracheophyta</taxon>
        <taxon>Spermatophyta</taxon>
        <taxon>Magnoliopsida</taxon>
        <taxon>eudicotyledons</taxon>
        <taxon>Gunneridae</taxon>
        <taxon>Pentapetalae</taxon>
        <taxon>rosids</taxon>
        <taxon>fabids</taxon>
        <taxon>Fabales</taxon>
        <taxon>Fabaceae</taxon>
        <taxon>Papilionoideae</taxon>
        <taxon>50 kb inversion clade</taxon>
        <taxon>dalbergioids sensu lato</taxon>
        <taxon>Dalbergieae</taxon>
        <taxon>Pterocarpus clade</taxon>
        <taxon>Stylosanthes</taxon>
    </lineage>
</organism>
<accession>A0ABU6YKV0</accession>
<feature type="compositionally biased region" description="Basic and acidic residues" evidence="1">
    <location>
        <begin position="92"/>
        <end position="107"/>
    </location>
</feature>
<sequence length="286" mass="32044">MASMCWKLCNLSSKNPADYREISSDLLKLILKVQKRTDAQSKLPPTSKIVGDPAVVKTKGAPRKLPNGQKSRRCLHCRSTKHNIRTCPNLSNKKDSVHREEESFHPEFEDDLTVEESETNDLVDTQESTPAKTTPMQSSINDKKHKGRTPKEFLSKLKATPKIGSIGKKNVRHKTKVISSSEATLEGNTDTQVIEVEKVETTTNNLELPKYPVHHIPWIYPYQPNSGAMPTPMYQFYNGLPFPHHSHNIGTPPYPQFSHVSPHSSAPCDGNTWVGLLDEISKNAES</sequence>
<evidence type="ECO:0000313" key="3">
    <source>
        <dbReference type="Proteomes" id="UP001341840"/>
    </source>
</evidence>
<gene>
    <name evidence="2" type="ORF">PIB30_057504</name>
</gene>
<evidence type="ECO:0000256" key="1">
    <source>
        <dbReference type="SAM" id="MobiDB-lite"/>
    </source>
</evidence>
<evidence type="ECO:0000313" key="2">
    <source>
        <dbReference type="EMBL" id="MED6209728.1"/>
    </source>
</evidence>
<name>A0ABU6YKV0_9FABA</name>
<keyword evidence="3" id="KW-1185">Reference proteome</keyword>
<reference evidence="2 3" key="1">
    <citation type="journal article" date="2023" name="Plants (Basel)">
        <title>Bridging the Gap: Combining Genomics and Transcriptomics Approaches to Understand Stylosanthes scabra, an Orphan Legume from the Brazilian Caatinga.</title>
        <authorList>
            <person name="Ferreira-Neto J.R.C."/>
            <person name="da Silva M.D."/>
            <person name="Binneck E."/>
            <person name="de Melo N.F."/>
            <person name="da Silva R.H."/>
            <person name="de Melo A.L.T.M."/>
            <person name="Pandolfi V."/>
            <person name="Bustamante F.O."/>
            <person name="Brasileiro-Vidal A.C."/>
            <person name="Benko-Iseppon A.M."/>
        </authorList>
    </citation>
    <scope>NUCLEOTIDE SEQUENCE [LARGE SCALE GENOMIC DNA]</scope>
    <source>
        <tissue evidence="2">Leaves</tissue>
    </source>
</reference>
<comment type="caution">
    <text evidence="2">The sequence shown here is derived from an EMBL/GenBank/DDBJ whole genome shotgun (WGS) entry which is preliminary data.</text>
</comment>
<feature type="compositionally biased region" description="Acidic residues" evidence="1">
    <location>
        <begin position="108"/>
        <end position="121"/>
    </location>
</feature>
<feature type="compositionally biased region" description="Polar residues" evidence="1">
    <location>
        <begin position="122"/>
        <end position="140"/>
    </location>
</feature>
<dbReference type="EMBL" id="JASCZI010242127">
    <property type="protein sequence ID" value="MED6209728.1"/>
    <property type="molecule type" value="Genomic_DNA"/>
</dbReference>
<protein>
    <submittedName>
        <fullName evidence="2">Uncharacterized protein</fullName>
    </submittedName>
</protein>
<dbReference type="Proteomes" id="UP001341840">
    <property type="component" value="Unassembled WGS sequence"/>
</dbReference>
<proteinExistence type="predicted"/>
<feature type="region of interest" description="Disordered" evidence="1">
    <location>
        <begin position="89"/>
        <end position="150"/>
    </location>
</feature>